<gene>
    <name evidence="2" type="ORF">PLEPLA_LOCUS34512</name>
</gene>
<name>A0A9N7V6T2_PLEPL</name>
<evidence type="ECO:0000256" key="1">
    <source>
        <dbReference type="SAM" id="MobiDB-lite"/>
    </source>
</evidence>
<dbReference type="AlphaFoldDB" id="A0A9N7V6T2"/>
<organism evidence="2 3">
    <name type="scientific">Pleuronectes platessa</name>
    <name type="common">European plaice</name>
    <dbReference type="NCBI Taxonomy" id="8262"/>
    <lineage>
        <taxon>Eukaryota</taxon>
        <taxon>Metazoa</taxon>
        <taxon>Chordata</taxon>
        <taxon>Craniata</taxon>
        <taxon>Vertebrata</taxon>
        <taxon>Euteleostomi</taxon>
        <taxon>Actinopterygii</taxon>
        <taxon>Neopterygii</taxon>
        <taxon>Teleostei</taxon>
        <taxon>Neoteleostei</taxon>
        <taxon>Acanthomorphata</taxon>
        <taxon>Carangaria</taxon>
        <taxon>Pleuronectiformes</taxon>
        <taxon>Pleuronectoidei</taxon>
        <taxon>Pleuronectidae</taxon>
        <taxon>Pleuronectes</taxon>
    </lineage>
</organism>
<evidence type="ECO:0000313" key="2">
    <source>
        <dbReference type="EMBL" id="CAB1446789.1"/>
    </source>
</evidence>
<feature type="region of interest" description="Disordered" evidence="1">
    <location>
        <begin position="120"/>
        <end position="139"/>
    </location>
</feature>
<proteinExistence type="predicted"/>
<dbReference type="EMBL" id="CADEAL010003926">
    <property type="protein sequence ID" value="CAB1446789.1"/>
    <property type="molecule type" value="Genomic_DNA"/>
</dbReference>
<evidence type="ECO:0000313" key="3">
    <source>
        <dbReference type="Proteomes" id="UP001153269"/>
    </source>
</evidence>
<reference evidence="2" key="1">
    <citation type="submission" date="2020-03" db="EMBL/GenBank/DDBJ databases">
        <authorList>
            <person name="Weist P."/>
        </authorList>
    </citation>
    <scope>NUCLEOTIDE SEQUENCE</scope>
</reference>
<sequence length="139" mass="15149">MVANWPSWFANLVHTGSLIPRGTLALSAESSQHGAGCLCMLALDGGRADEWVRGERGDRADRKGMTVVARLSFTARGAHVCWYASSLSQLCRLSLKKVPDEKEFHSSSFLLRLPLPSPPLFPPAPDRRADPLPPVSTQV</sequence>
<accession>A0A9N7V6T2</accession>
<comment type="caution">
    <text evidence="2">The sequence shown here is derived from an EMBL/GenBank/DDBJ whole genome shotgun (WGS) entry which is preliminary data.</text>
</comment>
<keyword evidence="3" id="KW-1185">Reference proteome</keyword>
<protein>
    <submittedName>
        <fullName evidence="2">Uncharacterized protein</fullName>
    </submittedName>
</protein>
<dbReference type="Proteomes" id="UP001153269">
    <property type="component" value="Unassembled WGS sequence"/>
</dbReference>